<dbReference type="RefSeq" id="WP_359771056.1">
    <property type="nucleotide sequence ID" value="NZ_JBEYRR010000001.1"/>
</dbReference>
<evidence type="ECO:0000313" key="3">
    <source>
        <dbReference type="Proteomes" id="UP001553843"/>
    </source>
</evidence>
<dbReference type="SUPFAM" id="SSF50475">
    <property type="entry name" value="FMN-binding split barrel"/>
    <property type="match status" value="1"/>
</dbReference>
<sequence>MGVRHSSAIVPTAAARARSVLATAWSCAVTTEIGRDELVGAHSFGEDGRLRLRPPEDSALAAAVICAPRGEPSTLVEFVDVAPVPLRDRIRARLYLSGSLAYDGEELFLEPTCAVLHESNGERQGIELDELALTVPDPLAEAESRLLTHLADAHPDAVEQLTRLVSPDSLQGVVRVRPLAIDRHGISLRLERARSQADVRLPFHETVADVSQVTECMHALLTKAARLSATRRGRPVGG</sequence>
<name>A0ABV3LS31_9ACTN</name>
<evidence type="ECO:0000313" key="2">
    <source>
        <dbReference type="EMBL" id="MEW2362259.1"/>
    </source>
</evidence>
<keyword evidence="3" id="KW-1185">Reference proteome</keyword>
<dbReference type="Pfam" id="PF10615">
    <property type="entry name" value="DUF2470"/>
    <property type="match status" value="1"/>
</dbReference>
<protein>
    <submittedName>
        <fullName evidence="2">DUF2470 domain-containing protein</fullName>
    </submittedName>
</protein>
<feature type="domain" description="DUF2470" evidence="1">
    <location>
        <begin position="143"/>
        <end position="217"/>
    </location>
</feature>
<dbReference type="EMBL" id="JBEYRS010000003">
    <property type="protein sequence ID" value="MEW2362259.1"/>
    <property type="molecule type" value="Genomic_DNA"/>
</dbReference>
<accession>A0ABV3LS31</accession>
<organism evidence="2 3">
    <name type="scientific">Streptomyces huasconensis</name>
    <dbReference type="NCBI Taxonomy" id="1854574"/>
    <lineage>
        <taxon>Bacteria</taxon>
        <taxon>Bacillati</taxon>
        <taxon>Actinomycetota</taxon>
        <taxon>Actinomycetes</taxon>
        <taxon>Kitasatosporales</taxon>
        <taxon>Streptomycetaceae</taxon>
        <taxon>Streptomyces</taxon>
    </lineage>
</organism>
<proteinExistence type="predicted"/>
<dbReference type="Gene3D" id="3.20.180.10">
    <property type="entry name" value="PNP-oxidase-like"/>
    <property type="match status" value="1"/>
</dbReference>
<evidence type="ECO:0000259" key="1">
    <source>
        <dbReference type="Pfam" id="PF10615"/>
    </source>
</evidence>
<comment type="caution">
    <text evidence="2">The sequence shown here is derived from an EMBL/GenBank/DDBJ whole genome shotgun (WGS) entry which is preliminary data.</text>
</comment>
<dbReference type="Proteomes" id="UP001553843">
    <property type="component" value="Unassembled WGS sequence"/>
</dbReference>
<gene>
    <name evidence="2" type="ORF">AB0887_09895</name>
</gene>
<dbReference type="InterPro" id="IPR019595">
    <property type="entry name" value="DUF2470"/>
</dbReference>
<dbReference type="InterPro" id="IPR037119">
    <property type="entry name" value="Haem_oxidase_HugZ-like_sf"/>
</dbReference>
<reference evidence="2 3" key="1">
    <citation type="submission" date="2024-06" db="EMBL/GenBank/DDBJ databases">
        <title>The Natural Products Discovery Center: Release of the First 8490 Sequenced Strains for Exploring Actinobacteria Biosynthetic Diversity.</title>
        <authorList>
            <person name="Kalkreuter E."/>
            <person name="Kautsar S.A."/>
            <person name="Yang D."/>
            <person name="Bader C.D."/>
            <person name="Teijaro C.N."/>
            <person name="Fluegel L."/>
            <person name="Davis C.M."/>
            <person name="Simpson J.R."/>
            <person name="Lauterbach L."/>
            <person name="Steele A.D."/>
            <person name="Gui C."/>
            <person name="Meng S."/>
            <person name="Li G."/>
            <person name="Viehrig K."/>
            <person name="Ye F."/>
            <person name="Su P."/>
            <person name="Kiefer A.F."/>
            <person name="Nichols A."/>
            <person name="Cepeda A.J."/>
            <person name="Yan W."/>
            <person name="Fan B."/>
            <person name="Jiang Y."/>
            <person name="Adhikari A."/>
            <person name="Zheng C.-J."/>
            <person name="Schuster L."/>
            <person name="Cowan T.M."/>
            <person name="Smanski M.J."/>
            <person name="Chevrette M.G."/>
            <person name="De Carvalho L.P.S."/>
            <person name="Shen B."/>
        </authorList>
    </citation>
    <scope>NUCLEOTIDE SEQUENCE [LARGE SCALE GENOMIC DNA]</scope>
    <source>
        <strain evidence="2 3">NPDC047833</strain>
    </source>
</reference>